<name>A0ABR7CNS4_9BACT</name>
<dbReference type="EMBL" id="JACOOK010000005">
    <property type="protein sequence ID" value="MBC5617285.1"/>
    <property type="molecule type" value="Genomic_DNA"/>
</dbReference>
<dbReference type="SFLD" id="SFLDG01129">
    <property type="entry name" value="C1.5:_HAD__Beta-PGM__Phosphata"/>
    <property type="match status" value="1"/>
</dbReference>
<dbReference type="SFLD" id="SFLDG01135">
    <property type="entry name" value="C1.5.6:_HAD__Beta-PGM__Phospha"/>
    <property type="match status" value="1"/>
</dbReference>
<gene>
    <name evidence="5" type="ORF">H8S08_09710</name>
</gene>
<keyword evidence="6" id="KW-1185">Reference proteome</keyword>
<dbReference type="InterPro" id="IPR036412">
    <property type="entry name" value="HAD-like_sf"/>
</dbReference>
<dbReference type="GO" id="GO:0016787">
    <property type="term" value="F:hydrolase activity"/>
    <property type="evidence" value="ECO:0007669"/>
    <property type="project" value="UniProtKB-KW"/>
</dbReference>
<dbReference type="InterPro" id="IPR050155">
    <property type="entry name" value="HAD-like_hydrolase_sf"/>
</dbReference>
<dbReference type="InterPro" id="IPR041492">
    <property type="entry name" value="HAD_2"/>
</dbReference>
<dbReference type="InterPro" id="IPR006439">
    <property type="entry name" value="HAD-SF_hydro_IA"/>
</dbReference>
<dbReference type="InterPro" id="IPR023198">
    <property type="entry name" value="PGP-like_dom2"/>
</dbReference>
<evidence type="ECO:0000256" key="4">
    <source>
        <dbReference type="ARBA" id="ARBA00013078"/>
    </source>
</evidence>
<sequence>MDTKLVIFDLDGTLLDTIDDLAAATNHALQQNGYPAHERSAYRYFVGNGITRLVERALPEAARDEETVMRVRRDFVDYYSEHNTDRTRPYPGIESLVGKIAERGVRMAVASNKYQAATAKLIDRYFPAGTFCVVLGQREGIEPKPDPTIVFDILCETGCKKTETLYVGDSKVDMLTAANSGLRSVGVTWGFRPRAELEEHGAKYIIDEPDRLLEIL</sequence>
<dbReference type="Proteomes" id="UP000636891">
    <property type="component" value="Unassembled WGS sequence"/>
</dbReference>
<dbReference type="EC" id="3.1.3.18" evidence="4"/>
<organism evidence="5 6">
    <name type="scientific">Alistipes hominis</name>
    <dbReference type="NCBI Taxonomy" id="2763015"/>
    <lineage>
        <taxon>Bacteria</taxon>
        <taxon>Pseudomonadati</taxon>
        <taxon>Bacteroidota</taxon>
        <taxon>Bacteroidia</taxon>
        <taxon>Bacteroidales</taxon>
        <taxon>Rikenellaceae</taxon>
        <taxon>Alistipes</taxon>
    </lineage>
</organism>
<keyword evidence="5" id="KW-0378">Hydrolase</keyword>
<dbReference type="SFLD" id="SFLDS00003">
    <property type="entry name" value="Haloacid_Dehalogenase"/>
    <property type="match status" value="1"/>
</dbReference>
<comment type="catalytic activity">
    <reaction evidence="1">
        <text>2-phosphoglycolate + H2O = glycolate + phosphate</text>
        <dbReference type="Rhea" id="RHEA:14369"/>
        <dbReference type="ChEBI" id="CHEBI:15377"/>
        <dbReference type="ChEBI" id="CHEBI:29805"/>
        <dbReference type="ChEBI" id="CHEBI:43474"/>
        <dbReference type="ChEBI" id="CHEBI:58033"/>
        <dbReference type="EC" id="3.1.3.18"/>
    </reaction>
</comment>
<accession>A0ABR7CNS4</accession>
<dbReference type="PANTHER" id="PTHR43434">
    <property type="entry name" value="PHOSPHOGLYCOLATE PHOSPHATASE"/>
    <property type="match status" value="1"/>
</dbReference>
<dbReference type="Gene3D" id="1.10.150.240">
    <property type="entry name" value="Putative phosphatase, domain 2"/>
    <property type="match status" value="1"/>
</dbReference>
<evidence type="ECO:0000313" key="5">
    <source>
        <dbReference type="EMBL" id="MBC5617285.1"/>
    </source>
</evidence>
<evidence type="ECO:0000256" key="3">
    <source>
        <dbReference type="ARBA" id="ARBA00006171"/>
    </source>
</evidence>
<dbReference type="Gene3D" id="3.40.50.1000">
    <property type="entry name" value="HAD superfamily/HAD-like"/>
    <property type="match status" value="1"/>
</dbReference>
<comment type="caution">
    <text evidence="5">The sequence shown here is derived from an EMBL/GenBank/DDBJ whole genome shotgun (WGS) entry which is preliminary data.</text>
</comment>
<evidence type="ECO:0000256" key="1">
    <source>
        <dbReference type="ARBA" id="ARBA00000830"/>
    </source>
</evidence>
<evidence type="ECO:0000256" key="2">
    <source>
        <dbReference type="ARBA" id="ARBA00004818"/>
    </source>
</evidence>
<dbReference type="Pfam" id="PF13419">
    <property type="entry name" value="HAD_2"/>
    <property type="match status" value="1"/>
</dbReference>
<protein>
    <recommendedName>
        <fullName evidence="4">phosphoglycolate phosphatase</fullName>
        <ecNumber evidence="4">3.1.3.18</ecNumber>
    </recommendedName>
</protein>
<dbReference type="InterPro" id="IPR023214">
    <property type="entry name" value="HAD_sf"/>
</dbReference>
<evidence type="ECO:0000313" key="6">
    <source>
        <dbReference type="Proteomes" id="UP000636891"/>
    </source>
</evidence>
<dbReference type="NCBIfam" id="TIGR01549">
    <property type="entry name" value="HAD-SF-IA-v1"/>
    <property type="match status" value="1"/>
</dbReference>
<comment type="pathway">
    <text evidence="2">Organic acid metabolism; glycolate biosynthesis; glycolate from 2-phosphoglycolate: step 1/1.</text>
</comment>
<dbReference type="SUPFAM" id="SSF56784">
    <property type="entry name" value="HAD-like"/>
    <property type="match status" value="1"/>
</dbReference>
<comment type="similarity">
    <text evidence="3">Belongs to the HAD-like hydrolase superfamily. CbbY/CbbZ/Gph/YieH family.</text>
</comment>
<reference evidence="5 6" key="1">
    <citation type="submission" date="2020-08" db="EMBL/GenBank/DDBJ databases">
        <title>Genome public.</title>
        <authorList>
            <person name="Liu C."/>
            <person name="Sun Q."/>
        </authorList>
    </citation>
    <scope>NUCLEOTIDE SEQUENCE [LARGE SCALE GENOMIC DNA]</scope>
    <source>
        <strain evidence="5 6">New-7</strain>
    </source>
</reference>
<proteinExistence type="inferred from homology"/>
<dbReference type="PANTHER" id="PTHR43434:SF1">
    <property type="entry name" value="PHOSPHOGLYCOLATE PHOSPHATASE"/>
    <property type="match status" value="1"/>
</dbReference>
<dbReference type="RefSeq" id="WP_055205939.1">
    <property type="nucleotide sequence ID" value="NZ_JACOOK010000005.1"/>
</dbReference>